<dbReference type="InterPro" id="IPR012505">
    <property type="entry name" value="YbbR"/>
</dbReference>
<dbReference type="Proteomes" id="UP000886780">
    <property type="component" value="Unassembled WGS sequence"/>
</dbReference>
<dbReference type="PANTHER" id="PTHR37804">
    <property type="entry name" value="CDAA REGULATORY PROTEIN CDAR"/>
    <property type="match status" value="1"/>
</dbReference>
<evidence type="ECO:0000256" key="1">
    <source>
        <dbReference type="SAM" id="MobiDB-lite"/>
    </source>
</evidence>
<protein>
    <recommendedName>
        <fullName evidence="4">YbbR domain-containing protein</fullName>
    </recommendedName>
</protein>
<comment type="caution">
    <text evidence="2">The sequence shown here is derived from an EMBL/GenBank/DDBJ whole genome shotgun (WGS) entry which is preliminary data.</text>
</comment>
<dbReference type="EMBL" id="DXEU01000139">
    <property type="protein sequence ID" value="HIX52678.1"/>
    <property type="molecule type" value="Genomic_DNA"/>
</dbReference>
<proteinExistence type="predicted"/>
<feature type="compositionally biased region" description="Acidic residues" evidence="1">
    <location>
        <begin position="417"/>
        <end position="434"/>
    </location>
</feature>
<reference evidence="2" key="2">
    <citation type="submission" date="2021-04" db="EMBL/GenBank/DDBJ databases">
        <authorList>
            <person name="Gilroy R."/>
        </authorList>
    </citation>
    <scope>NUCLEOTIDE SEQUENCE</scope>
    <source>
        <strain evidence="2">ChiGjej4B4-12881</strain>
    </source>
</reference>
<accession>A0A9D1W5N7</accession>
<dbReference type="Gene3D" id="2.170.120.30">
    <property type="match status" value="2"/>
</dbReference>
<dbReference type="PANTHER" id="PTHR37804:SF1">
    <property type="entry name" value="CDAA REGULATORY PROTEIN CDAR"/>
    <property type="match status" value="1"/>
</dbReference>
<dbReference type="InterPro" id="IPR053154">
    <property type="entry name" value="c-di-AMP_regulator"/>
</dbReference>
<sequence length="434" mass="47040">MKERILNNFSLKLISFLLAFFLWLLVVNVSNPMITGTREVPVEIENEDILEESDLTYEIAGKSTVTVRYTVATLDAYRIEPSDFRAYIDLADLYDVTGAVPVNLEVVGHQDLINSPQVNPGVVHVETEELQRKRFDLKVTTRGEPEEGYALGEITLDPEYLYISGPVSQVGQISSVGVEIDVTGVNANMTGSTGLVFYDANGNQLSVSDRITYDVSQIGFEVEILRVRSLPLDFQVTGTVADGYVFAGLTSSVQSLTVAGLKTNLSNLSTITVDDPLLNIQGATQSRTVTIDLSEYVPENVSIVGGISEAEVTLDVEPLETRTFELSLEDVGQTGANEDYAYSFSPETVTVTVQGLGDDLDAMSEEDLNAVLDLTGMTAGTRQGQLDFQVAEGLRVVSVTAFEVTAADRGSQTAAAEETEEEPTEADSESTDHE</sequence>
<gene>
    <name evidence="2" type="ORF">IAA28_07725</name>
</gene>
<evidence type="ECO:0000313" key="3">
    <source>
        <dbReference type="Proteomes" id="UP000886780"/>
    </source>
</evidence>
<organism evidence="2 3">
    <name type="scientific">Candidatus Lachnoclostridium stercoripullorum</name>
    <dbReference type="NCBI Taxonomy" id="2838635"/>
    <lineage>
        <taxon>Bacteria</taxon>
        <taxon>Bacillati</taxon>
        <taxon>Bacillota</taxon>
        <taxon>Clostridia</taxon>
        <taxon>Lachnospirales</taxon>
        <taxon>Lachnospiraceae</taxon>
    </lineage>
</organism>
<dbReference type="Pfam" id="PF07949">
    <property type="entry name" value="YbbR"/>
    <property type="match status" value="3"/>
</dbReference>
<evidence type="ECO:0008006" key="4">
    <source>
        <dbReference type="Google" id="ProtNLM"/>
    </source>
</evidence>
<dbReference type="AlphaFoldDB" id="A0A9D1W5N7"/>
<name>A0A9D1W5N7_9FIRM</name>
<feature type="region of interest" description="Disordered" evidence="1">
    <location>
        <begin position="407"/>
        <end position="434"/>
    </location>
</feature>
<evidence type="ECO:0000313" key="2">
    <source>
        <dbReference type="EMBL" id="HIX52678.1"/>
    </source>
</evidence>
<reference evidence="2" key="1">
    <citation type="journal article" date="2021" name="PeerJ">
        <title>Extensive microbial diversity within the chicken gut microbiome revealed by metagenomics and culture.</title>
        <authorList>
            <person name="Gilroy R."/>
            <person name="Ravi A."/>
            <person name="Getino M."/>
            <person name="Pursley I."/>
            <person name="Horton D.L."/>
            <person name="Alikhan N.F."/>
            <person name="Baker D."/>
            <person name="Gharbi K."/>
            <person name="Hall N."/>
            <person name="Watson M."/>
            <person name="Adriaenssens E.M."/>
            <person name="Foster-Nyarko E."/>
            <person name="Jarju S."/>
            <person name="Secka A."/>
            <person name="Antonio M."/>
            <person name="Oren A."/>
            <person name="Chaudhuri R.R."/>
            <person name="La Ragione R."/>
            <person name="Hildebrand F."/>
            <person name="Pallen M.J."/>
        </authorList>
    </citation>
    <scope>NUCLEOTIDE SEQUENCE</scope>
    <source>
        <strain evidence="2">ChiGjej4B4-12881</strain>
    </source>
</reference>
<dbReference type="Gene3D" id="2.170.120.40">
    <property type="entry name" value="YbbR-like domain"/>
    <property type="match status" value="2"/>
</dbReference>